<name>A0A8S3Z217_9EUPU</name>
<protein>
    <submittedName>
        <fullName evidence="1">Uncharacterized protein</fullName>
    </submittedName>
</protein>
<feature type="non-terminal residue" evidence="1">
    <location>
        <position position="91"/>
    </location>
</feature>
<organism evidence="1 2">
    <name type="scientific">Candidula unifasciata</name>
    <dbReference type="NCBI Taxonomy" id="100452"/>
    <lineage>
        <taxon>Eukaryota</taxon>
        <taxon>Metazoa</taxon>
        <taxon>Spiralia</taxon>
        <taxon>Lophotrochozoa</taxon>
        <taxon>Mollusca</taxon>
        <taxon>Gastropoda</taxon>
        <taxon>Heterobranchia</taxon>
        <taxon>Euthyneura</taxon>
        <taxon>Panpulmonata</taxon>
        <taxon>Eupulmonata</taxon>
        <taxon>Stylommatophora</taxon>
        <taxon>Helicina</taxon>
        <taxon>Helicoidea</taxon>
        <taxon>Geomitridae</taxon>
        <taxon>Candidula</taxon>
    </lineage>
</organism>
<sequence>MSSLCQSQGPPCLEHPSYVFYKSLKYTCNNGSRTLTCGDFFFIDLTSSAPLCIGELELVWRDVASSLLLVSVKLYFRPEHTPEGRQDETGE</sequence>
<dbReference type="EMBL" id="CAJHNH020001100">
    <property type="protein sequence ID" value="CAG5121492.1"/>
    <property type="molecule type" value="Genomic_DNA"/>
</dbReference>
<gene>
    <name evidence="1" type="ORF">CUNI_LOCUS7050</name>
</gene>
<reference evidence="1" key="1">
    <citation type="submission" date="2021-04" db="EMBL/GenBank/DDBJ databases">
        <authorList>
            <consortium name="Molecular Ecology Group"/>
        </authorList>
    </citation>
    <scope>NUCLEOTIDE SEQUENCE</scope>
</reference>
<evidence type="ECO:0000313" key="1">
    <source>
        <dbReference type="EMBL" id="CAG5121492.1"/>
    </source>
</evidence>
<dbReference type="OrthoDB" id="1938591at2759"/>
<evidence type="ECO:0000313" key="2">
    <source>
        <dbReference type="Proteomes" id="UP000678393"/>
    </source>
</evidence>
<keyword evidence="2" id="KW-1185">Reference proteome</keyword>
<proteinExistence type="predicted"/>
<accession>A0A8S3Z217</accession>
<dbReference type="AlphaFoldDB" id="A0A8S3Z217"/>
<comment type="caution">
    <text evidence="1">The sequence shown here is derived from an EMBL/GenBank/DDBJ whole genome shotgun (WGS) entry which is preliminary data.</text>
</comment>
<dbReference type="Proteomes" id="UP000678393">
    <property type="component" value="Unassembled WGS sequence"/>
</dbReference>